<evidence type="ECO:0000256" key="4">
    <source>
        <dbReference type="ARBA" id="ARBA00022553"/>
    </source>
</evidence>
<evidence type="ECO:0000256" key="10">
    <source>
        <dbReference type="ARBA" id="ARBA00023136"/>
    </source>
</evidence>
<proteinExistence type="predicted"/>
<comment type="catalytic activity">
    <reaction evidence="1">
        <text>ATP + protein L-histidine = ADP + protein N-phospho-L-histidine.</text>
        <dbReference type="EC" id="2.7.13.3"/>
    </reaction>
</comment>
<reference evidence="14 15" key="1">
    <citation type="journal article" date="2013" name="Genome Announc.">
        <title>Draft Genome Sequence of Methylophaga lonarensis MPLT, a Haloalkaliphilic (Non-Methane-Utilizing) Methylotroph.</title>
        <authorList>
            <person name="Shetty S.A."/>
            <person name="Marathe N.P."/>
            <person name="Munot H."/>
            <person name="Antony C.P."/>
            <person name="Dhotre D.P."/>
            <person name="Murrell J.C."/>
            <person name="Shouche Y.S."/>
        </authorList>
    </citation>
    <scope>NUCLEOTIDE SEQUENCE [LARGE SCALE GENOMIC DNA]</scope>
    <source>
        <strain evidence="14 15">MPL</strain>
    </source>
</reference>
<dbReference type="PROSITE" id="PS50109">
    <property type="entry name" value="HIS_KIN"/>
    <property type="match status" value="1"/>
</dbReference>
<evidence type="ECO:0000256" key="11">
    <source>
        <dbReference type="SAM" id="Phobius"/>
    </source>
</evidence>
<dbReference type="eggNOG" id="COG0642">
    <property type="taxonomic scope" value="Bacteria"/>
</dbReference>
<dbReference type="PROSITE" id="PS50885">
    <property type="entry name" value="HAMP"/>
    <property type="match status" value="1"/>
</dbReference>
<dbReference type="GO" id="GO:0005886">
    <property type="term" value="C:plasma membrane"/>
    <property type="evidence" value="ECO:0007669"/>
    <property type="project" value="TreeGrafter"/>
</dbReference>
<dbReference type="STRING" id="1286106.MPL1_02071"/>
<keyword evidence="10 11" id="KW-0472">Membrane</keyword>
<dbReference type="EC" id="2.7.13.3" evidence="3"/>
<evidence type="ECO:0000313" key="14">
    <source>
        <dbReference type="EMBL" id="EMR14046.1"/>
    </source>
</evidence>
<comment type="subcellular location">
    <subcellularLocation>
        <location evidence="2">Membrane</location>
    </subcellularLocation>
</comment>
<dbReference type="PRINTS" id="PR00344">
    <property type="entry name" value="BCTRLSENSOR"/>
</dbReference>
<protein>
    <recommendedName>
        <fullName evidence="3">histidine kinase</fullName>
        <ecNumber evidence="3">2.7.13.3</ecNumber>
    </recommendedName>
</protein>
<comment type="caution">
    <text evidence="14">The sequence shown here is derived from an EMBL/GenBank/DDBJ whole genome shotgun (WGS) entry which is preliminary data.</text>
</comment>
<dbReference type="InterPro" id="IPR050428">
    <property type="entry name" value="TCS_sensor_his_kinase"/>
</dbReference>
<name>M7P3F0_9GAMM</name>
<evidence type="ECO:0000256" key="1">
    <source>
        <dbReference type="ARBA" id="ARBA00000085"/>
    </source>
</evidence>
<dbReference type="OrthoDB" id="9809567at2"/>
<evidence type="ECO:0000256" key="2">
    <source>
        <dbReference type="ARBA" id="ARBA00004370"/>
    </source>
</evidence>
<keyword evidence="6 11" id="KW-0812">Transmembrane</keyword>
<accession>M7P3F0</accession>
<dbReference type="GO" id="GO:0004673">
    <property type="term" value="F:protein histidine kinase activity"/>
    <property type="evidence" value="ECO:0007669"/>
    <property type="project" value="UniProtKB-EC"/>
</dbReference>
<evidence type="ECO:0000259" key="12">
    <source>
        <dbReference type="PROSITE" id="PS50109"/>
    </source>
</evidence>
<dbReference type="GO" id="GO:0000160">
    <property type="term" value="P:phosphorelay signal transduction system"/>
    <property type="evidence" value="ECO:0007669"/>
    <property type="project" value="UniProtKB-KW"/>
</dbReference>
<feature type="transmembrane region" description="Helical" evidence="11">
    <location>
        <begin position="12"/>
        <end position="32"/>
    </location>
</feature>
<keyword evidence="7" id="KW-0418">Kinase</keyword>
<evidence type="ECO:0000256" key="7">
    <source>
        <dbReference type="ARBA" id="ARBA00022777"/>
    </source>
</evidence>
<dbReference type="AlphaFoldDB" id="M7P3F0"/>
<feature type="domain" description="Histidine kinase" evidence="12">
    <location>
        <begin position="239"/>
        <end position="441"/>
    </location>
</feature>
<dbReference type="Gene3D" id="1.10.287.130">
    <property type="match status" value="1"/>
</dbReference>
<evidence type="ECO:0000256" key="6">
    <source>
        <dbReference type="ARBA" id="ARBA00022692"/>
    </source>
</evidence>
<dbReference type="InterPro" id="IPR003594">
    <property type="entry name" value="HATPase_dom"/>
</dbReference>
<keyword evidence="9" id="KW-0902">Two-component regulatory system</keyword>
<evidence type="ECO:0000256" key="3">
    <source>
        <dbReference type="ARBA" id="ARBA00012438"/>
    </source>
</evidence>
<dbReference type="Pfam" id="PF02518">
    <property type="entry name" value="HATPase_c"/>
    <property type="match status" value="1"/>
</dbReference>
<dbReference type="PATRIC" id="fig|1286106.3.peg.417"/>
<gene>
    <name evidence="14" type="ORF">MPL1_02071</name>
</gene>
<evidence type="ECO:0000256" key="9">
    <source>
        <dbReference type="ARBA" id="ARBA00023012"/>
    </source>
</evidence>
<keyword evidence="15" id="KW-1185">Reference proteome</keyword>
<evidence type="ECO:0000256" key="8">
    <source>
        <dbReference type="ARBA" id="ARBA00022989"/>
    </source>
</evidence>
<dbReference type="InterPro" id="IPR005467">
    <property type="entry name" value="His_kinase_dom"/>
</dbReference>
<dbReference type="EMBL" id="APHR01000009">
    <property type="protein sequence ID" value="EMR14046.1"/>
    <property type="molecule type" value="Genomic_DNA"/>
</dbReference>
<sequence>MTSLKHRLSFGLTATIAVLLFIQWALISYFVGQMNEDQLLDRMQREAESLLASIEIDASGEMKLDPRRMSSVYMTPFSGHYYTVCANLQCQQSRSLWDHNFSLNLLRPGERINHYTTGPEEQRLLTLTMGFRKQGQQLTIAIAEDTSALQAQLSQFQLQFSLLSAVGLLLLLLIQWWLVRNALQPLGSVQEDLTRLERGEIDQISTDAPDEIQPMISELNQLLHSLTRKNRRSREALGNLAHALKTRLALINQIADRPEIRVNRELQDTIYNASSAIGQIIERELKRARLLGAPLPGQRVALRQELTELTETLRQLYLEKAIQFHITIASEAKFYGDREDLLEMLGNLLDNACKWCEQEVKITITADKGVQFIIEDDGAGCSAEHLHSITRRGFRADETRPGSGLGLAIVYDIVDSYDGVLLFDASAMGGLKVIVRLPERYSR</sequence>
<organism evidence="14 15">
    <name type="scientific">Methylophaga lonarensis MPL</name>
    <dbReference type="NCBI Taxonomy" id="1286106"/>
    <lineage>
        <taxon>Bacteria</taxon>
        <taxon>Pseudomonadati</taxon>
        <taxon>Pseudomonadota</taxon>
        <taxon>Gammaproteobacteria</taxon>
        <taxon>Thiotrichales</taxon>
        <taxon>Piscirickettsiaceae</taxon>
        <taxon>Methylophaga</taxon>
    </lineage>
</organism>
<dbReference type="SMART" id="SM00387">
    <property type="entry name" value="HATPase_c"/>
    <property type="match status" value="1"/>
</dbReference>
<evidence type="ECO:0000256" key="5">
    <source>
        <dbReference type="ARBA" id="ARBA00022679"/>
    </source>
</evidence>
<dbReference type="Proteomes" id="UP000012019">
    <property type="component" value="Unassembled WGS sequence"/>
</dbReference>
<evidence type="ECO:0000259" key="13">
    <source>
        <dbReference type="PROSITE" id="PS50885"/>
    </source>
</evidence>
<dbReference type="PANTHER" id="PTHR45436:SF5">
    <property type="entry name" value="SENSOR HISTIDINE KINASE TRCS"/>
    <property type="match status" value="1"/>
</dbReference>
<dbReference type="PANTHER" id="PTHR45436">
    <property type="entry name" value="SENSOR HISTIDINE KINASE YKOH"/>
    <property type="match status" value="1"/>
</dbReference>
<evidence type="ECO:0000313" key="15">
    <source>
        <dbReference type="Proteomes" id="UP000012019"/>
    </source>
</evidence>
<dbReference type="SUPFAM" id="SSF55874">
    <property type="entry name" value="ATPase domain of HSP90 chaperone/DNA topoisomerase II/histidine kinase"/>
    <property type="match status" value="1"/>
</dbReference>
<keyword evidence="4" id="KW-0597">Phosphoprotein</keyword>
<dbReference type="RefSeq" id="WP_009725463.1">
    <property type="nucleotide sequence ID" value="NZ_APHR01000009.1"/>
</dbReference>
<dbReference type="InterPro" id="IPR004358">
    <property type="entry name" value="Sig_transdc_His_kin-like_C"/>
</dbReference>
<keyword evidence="8 11" id="KW-1133">Transmembrane helix</keyword>
<dbReference type="Gene3D" id="3.30.565.10">
    <property type="entry name" value="Histidine kinase-like ATPase, C-terminal domain"/>
    <property type="match status" value="1"/>
</dbReference>
<keyword evidence="5" id="KW-0808">Transferase</keyword>
<feature type="domain" description="HAMP" evidence="13">
    <location>
        <begin position="180"/>
        <end position="231"/>
    </location>
</feature>
<feature type="transmembrane region" description="Helical" evidence="11">
    <location>
        <begin position="160"/>
        <end position="178"/>
    </location>
</feature>
<dbReference type="InterPro" id="IPR003660">
    <property type="entry name" value="HAMP_dom"/>
</dbReference>
<dbReference type="InterPro" id="IPR036890">
    <property type="entry name" value="HATPase_C_sf"/>
</dbReference>